<dbReference type="InterPro" id="IPR045156">
    <property type="entry name" value="Vac8"/>
</dbReference>
<feature type="compositionally biased region" description="Basic and acidic residues" evidence="3">
    <location>
        <begin position="25"/>
        <end position="38"/>
    </location>
</feature>
<dbReference type="InterPro" id="IPR016024">
    <property type="entry name" value="ARM-type_fold"/>
</dbReference>
<dbReference type="Gene3D" id="1.25.10.10">
    <property type="entry name" value="Leucine-rich Repeat Variant"/>
    <property type="match status" value="2"/>
</dbReference>
<feature type="compositionally biased region" description="Polar residues" evidence="3">
    <location>
        <begin position="39"/>
        <end position="51"/>
    </location>
</feature>
<accession>A0A7S2M7G4</accession>
<evidence type="ECO:0000256" key="3">
    <source>
        <dbReference type="SAM" id="MobiDB-lite"/>
    </source>
</evidence>
<dbReference type="GO" id="GO:0043495">
    <property type="term" value="F:protein-membrane adaptor activity"/>
    <property type="evidence" value="ECO:0007669"/>
    <property type="project" value="InterPro"/>
</dbReference>
<feature type="compositionally biased region" description="Basic residues" evidence="3">
    <location>
        <begin position="1"/>
        <end position="15"/>
    </location>
</feature>
<organism evidence="4">
    <name type="scientific">Skeletonema marinoi</name>
    <dbReference type="NCBI Taxonomy" id="267567"/>
    <lineage>
        <taxon>Eukaryota</taxon>
        <taxon>Sar</taxon>
        <taxon>Stramenopiles</taxon>
        <taxon>Ochrophyta</taxon>
        <taxon>Bacillariophyta</taxon>
        <taxon>Coscinodiscophyceae</taxon>
        <taxon>Thalassiosirophycidae</taxon>
        <taxon>Thalassiosirales</taxon>
        <taxon>Skeletonemataceae</taxon>
        <taxon>Skeletonema</taxon>
        <taxon>Skeletonema marinoi-dohrnii complex</taxon>
    </lineage>
</organism>
<dbReference type="GO" id="GO:0071562">
    <property type="term" value="P:nucleus-vacuole junction assembly"/>
    <property type="evidence" value="ECO:0007669"/>
    <property type="project" value="InterPro"/>
</dbReference>
<sequence>MAKRMRQRRMRRMKKRDATPATFSERVKAAKGDDEQYKQQKSSSVPANPTASGLHPISSVPNPPPPPPKILKKRIPNSIFALSAPQSTPPRPQAEHVPKNIVTKKKKKSQVTFYGEDTFPDPSPELPSDSSGEVEVFDEKKSAGAIDTNEEALDSWKNEVQSDSTAPLTQNTRACSSETLQHEETPISFLTPDRLGSAWLKSQEVNKDEEDKTPADVHVERDSPKGVSSPNAPGSSHDDNPKPLCGEGLRGSQPYQDDDIDEDVRQSIVFQALRKQMLKPSPQLEELLKQIRRDFSTQIDRTFATRRKNACGALKILAAKEENRLKICWTLGVLPAIASVLLDVHEVIQDEQNRLANIEARNRIVSALLDLSLNKKNRVLIVSTPGLLDSIAQTILHDDGEGRQGCCTVLLYLSKTAETRSAIAKNKGLMDAITKVVEVPTWTAPQQPQIPDVCKFDMDTMDTPSTHDDMSCTSSEHYNSDYSYDNNMKEDSDGAEEVQKSDEKRFTFTLSVTSFVDTSEPVEIDYDLDPNQFLHGARLTAFASLLCLVKSKETVNFIAREDTIIDALLKVSLQFYSLSHVRALTILAHLTRHPQNCHLLVFKYLSFLPVLQDVASDSPDAEGRRYALCALQNLSVDTSCRAPVAHTPNMVKCLTNRLKHYESKGELIAAIATLQNLADEPANLIQFTTVKNCVASIIEVARSDDNGEKESDLASYLAKNTLATLSHWFRRIATIGSERIVNGSGERAPHILHNAVLRPTTYQGWS</sequence>
<proteinExistence type="inferred from homology"/>
<feature type="compositionally biased region" description="Basic and acidic residues" evidence="3">
    <location>
        <begin position="204"/>
        <end position="224"/>
    </location>
</feature>
<dbReference type="PANTHER" id="PTHR47249:SF1">
    <property type="entry name" value="VACUOLAR PROTEIN 8"/>
    <property type="match status" value="1"/>
</dbReference>
<feature type="region of interest" description="Disordered" evidence="3">
    <location>
        <begin position="1"/>
        <end position="260"/>
    </location>
</feature>
<dbReference type="SUPFAM" id="SSF48371">
    <property type="entry name" value="ARM repeat"/>
    <property type="match status" value="1"/>
</dbReference>
<evidence type="ECO:0000256" key="2">
    <source>
        <dbReference type="ARBA" id="ARBA00022737"/>
    </source>
</evidence>
<comment type="similarity">
    <text evidence="1">Belongs to the beta-catenin family.</text>
</comment>
<evidence type="ECO:0000256" key="1">
    <source>
        <dbReference type="ARBA" id="ARBA00005462"/>
    </source>
</evidence>
<reference evidence="4" key="1">
    <citation type="submission" date="2021-01" db="EMBL/GenBank/DDBJ databases">
        <authorList>
            <person name="Corre E."/>
            <person name="Pelletier E."/>
            <person name="Niang G."/>
            <person name="Scheremetjew M."/>
            <person name="Finn R."/>
            <person name="Kale V."/>
            <person name="Holt S."/>
            <person name="Cochrane G."/>
            <person name="Meng A."/>
            <person name="Brown T."/>
            <person name="Cohen L."/>
        </authorList>
    </citation>
    <scope>NUCLEOTIDE SEQUENCE</scope>
    <source>
        <strain evidence="4">SM1012Den-03</strain>
    </source>
</reference>
<name>A0A7S2M7G4_9STRA</name>
<keyword evidence="2" id="KW-0677">Repeat</keyword>
<protein>
    <submittedName>
        <fullName evidence="4">Uncharacterized protein</fullName>
    </submittedName>
</protein>
<feature type="compositionally biased region" description="Polar residues" evidence="3">
    <location>
        <begin position="158"/>
        <end position="179"/>
    </location>
</feature>
<gene>
    <name evidence="4" type="ORF">SMAR0320_LOCUS20987</name>
</gene>
<dbReference type="EMBL" id="HBGZ01029505">
    <property type="protein sequence ID" value="CAD9626818.1"/>
    <property type="molecule type" value="Transcribed_RNA"/>
</dbReference>
<dbReference type="AlphaFoldDB" id="A0A7S2M7G4"/>
<dbReference type="PANTHER" id="PTHR47249">
    <property type="entry name" value="VACUOLAR PROTEIN 8"/>
    <property type="match status" value="1"/>
</dbReference>
<dbReference type="InterPro" id="IPR011989">
    <property type="entry name" value="ARM-like"/>
</dbReference>
<evidence type="ECO:0000313" key="4">
    <source>
        <dbReference type="EMBL" id="CAD9626818.1"/>
    </source>
</evidence>